<keyword evidence="7 11" id="KW-0732">Signal</keyword>
<organism evidence="15 16">
    <name type="scientific">Bartonella vinsonii</name>
    <name type="common">Rochalimaea vinsonii</name>
    <dbReference type="NCBI Taxonomy" id="33047"/>
    <lineage>
        <taxon>Bacteria</taxon>
        <taxon>Pseudomonadati</taxon>
        <taxon>Pseudomonadota</taxon>
        <taxon>Alphaproteobacteria</taxon>
        <taxon>Hyphomicrobiales</taxon>
        <taxon>Bartonellaceae</taxon>
        <taxon>Bartonella</taxon>
    </lineage>
</organism>
<feature type="domain" description="Trimeric autotransporter adhesin YadA-like stalk" evidence="14">
    <location>
        <begin position="604"/>
        <end position="644"/>
    </location>
</feature>
<dbReference type="GO" id="GO:0009279">
    <property type="term" value="C:cell outer membrane"/>
    <property type="evidence" value="ECO:0007669"/>
    <property type="project" value="UniProtKB-SubCell"/>
</dbReference>
<evidence type="ECO:0000256" key="3">
    <source>
        <dbReference type="ARBA" id="ARBA00005848"/>
    </source>
</evidence>
<feature type="domain" description="Trimeric autotransporter adhesin YadA-like C-terminal membrane anchor" evidence="12">
    <location>
        <begin position="1649"/>
        <end position="1704"/>
    </location>
</feature>
<dbReference type="Gene3D" id="2.60.40.4050">
    <property type="match status" value="1"/>
</dbReference>
<dbReference type="Gene3D" id="3.30.1300.30">
    <property type="entry name" value="GSPII I/J protein-like"/>
    <property type="match status" value="1"/>
</dbReference>
<dbReference type="Gene3D" id="2.150.10.10">
    <property type="entry name" value="Serralysin-like metalloprotease, C-terminal"/>
    <property type="match status" value="1"/>
</dbReference>
<dbReference type="GO" id="GO:0009986">
    <property type="term" value="C:cell surface"/>
    <property type="evidence" value="ECO:0007669"/>
    <property type="project" value="UniProtKB-SubCell"/>
</dbReference>
<keyword evidence="5" id="KW-1134">Transmembrane beta strand</keyword>
<keyword evidence="6" id="KW-0812">Transmembrane</keyword>
<dbReference type="Gene3D" id="4.10.80.270">
    <property type="match status" value="1"/>
</dbReference>
<feature type="domain" description="Trimeric autotransporter adhesin YadA-like stalk" evidence="14">
    <location>
        <begin position="962"/>
        <end position="998"/>
    </location>
</feature>
<comment type="similarity">
    <text evidence="3">Belongs to the autotransporter-2 (AT-2) (TC 1.B.40) family.</text>
</comment>
<feature type="domain" description="Trimeric autotransporter adhesin YadA-like stalk" evidence="14">
    <location>
        <begin position="1220"/>
        <end position="1260"/>
    </location>
</feature>
<evidence type="ECO:0000259" key="13">
    <source>
        <dbReference type="Pfam" id="PF05658"/>
    </source>
</evidence>
<feature type="domain" description="Trimeric autotransporter adhesin YadA-like stalk" evidence="14">
    <location>
        <begin position="1359"/>
        <end position="1385"/>
    </location>
</feature>
<feature type="domain" description="Trimeric autotransporter adhesin YadA-like head" evidence="13">
    <location>
        <begin position="209"/>
        <end position="231"/>
    </location>
</feature>
<evidence type="ECO:0000256" key="1">
    <source>
        <dbReference type="ARBA" id="ARBA00004241"/>
    </source>
</evidence>
<feature type="domain" description="Trimeric autotransporter adhesin YadA-like stalk" evidence="14">
    <location>
        <begin position="359"/>
        <end position="390"/>
    </location>
</feature>
<evidence type="ECO:0000313" key="16">
    <source>
        <dbReference type="Proteomes" id="UP000274201"/>
    </source>
</evidence>
<dbReference type="GO" id="GO:0015031">
    <property type="term" value="P:protein transport"/>
    <property type="evidence" value="ECO:0007669"/>
    <property type="project" value="UniProtKB-KW"/>
</dbReference>
<dbReference type="InterPro" id="IPR005594">
    <property type="entry name" value="YadA_C"/>
</dbReference>
<dbReference type="InterPro" id="IPR045584">
    <property type="entry name" value="Pilin-like"/>
</dbReference>
<feature type="chain" id="PRO_5018587749" evidence="11">
    <location>
        <begin position="32"/>
        <end position="1706"/>
    </location>
</feature>
<evidence type="ECO:0000313" key="15">
    <source>
        <dbReference type="EMBL" id="VEJ44746.1"/>
    </source>
</evidence>
<dbReference type="Gene3D" id="6.10.250.2120">
    <property type="match status" value="1"/>
</dbReference>
<keyword evidence="9" id="KW-0472">Membrane</keyword>
<evidence type="ECO:0000256" key="2">
    <source>
        <dbReference type="ARBA" id="ARBA00004442"/>
    </source>
</evidence>
<dbReference type="Gene3D" id="1.20.5.170">
    <property type="match status" value="5"/>
</dbReference>
<dbReference type="Gene3D" id="6.10.250.2040">
    <property type="match status" value="1"/>
</dbReference>
<evidence type="ECO:0000259" key="14">
    <source>
        <dbReference type="Pfam" id="PF05662"/>
    </source>
</evidence>
<evidence type="ECO:0000256" key="4">
    <source>
        <dbReference type="ARBA" id="ARBA00022448"/>
    </source>
</evidence>
<feature type="signal peptide" evidence="11">
    <location>
        <begin position="1"/>
        <end position="31"/>
    </location>
</feature>
<feature type="domain" description="Trimeric autotransporter adhesin YadA-like stalk" evidence="14">
    <location>
        <begin position="1551"/>
        <end position="1578"/>
    </location>
</feature>
<dbReference type="InterPro" id="IPR008635">
    <property type="entry name" value="Coiled_stalk_dom"/>
</dbReference>
<dbReference type="OrthoDB" id="1631723at2"/>
<feature type="domain" description="Trimeric autotransporter adhesin YadA-like head" evidence="13">
    <location>
        <begin position="166"/>
        <end position="189"/>
    </location>
</feature>
<evidence type="ECO:0000256" key="9">
    <source>
        <dbReference type="ARBA" id="ARBA00023136"/>
    </source>
</evidence>
<dbReference type="EMBL" id="LR134529">
    <property type="protein sequence ID" value="VEJ44746.1"/>
    <property type="molecule type" value="Genomic_DNA"/>
</dbReference>
<dbReference type="Pfam" id="PF05658">
    <property type="entry name" value="YadA_head"/>
    <property type="match status" value="4"/>
</dbReference>
<keyword evidence="10" id="KW-0998">Cell outer membrane</keyword>
<dbReference type="Pfam" id="PF03895">
    <property type="entry name" value="YadA_anchor"/>
    <property type="match status" value="1"/>
</dbReference>
<dbReference type="Pfam" id="PF05662">
    <property type="entry name" value="YadA_stalk"/>
    <property type="match status" value="11"/>
</dbReference>
<feature type="domain" description="Trimeric autotransporter adhesin YadA-like head" evidence="13">
    <location>
        <begin position="236"/>
        <end position="261"/>
    </location>
</feature>
<protein>
    <submittedName>
        <fullName evidence="15">Adhesin yadA</fullName>
    </submittedName>
</protein>
<accession>A0A3S4ZBL9</accession>
<dbReference type="SUPFAM" id="SSF54523">
    <property type="entry name" value="Pili subunits"/>
    <property type="match status" value="1"/>
</dbReference>
<dbReference type="RefSeq" id="WP_126602368.1">
    <property type="nucleotide sequence ID" value="NZ_LR134529.1"/>
</dbReference>
<feature type="domain" description="Trimeric autotransporter adhesin YadA-like stalk" evidence="14">
    <location>
        <begin position="485"/>
        <end position="524"/>
    </location>
</feature>
<evidence type="ECO:0000259" key="12">
    <source>
        <dbReference type="Pfam" id="PF03895"/>
    </source>
</evidence>
<keyword evidence="4" id="KW-0813">Transport</keyword>
<feature type="domain" description="Trimeric autotransporter adhesin YadA-like stalk" evidence="14">
    <location>
        <begin position="842"/>
        <end position="877"/>
    </location>
</feature>
<evidence type="ECO:0000256" key="11">
    <source>
        <dbReference type="SAM" id="SignalP"/>
    </source>
</evidence>
<proteinExistence type="inferred from homology"/>
<name>A0A3S4ZBL9_BARVI</name>
<dbReference type="Gene3D" id="6.10.250.2030">
    <property type="match status" value="3"/>
</dbReference>
<dbReference type="InterPro" id="IPR011049">
    <property type="entry name" value="Serralysin-like_metalloprot_C"/>
</dbReference>
<dbReference type="Gene3D" id="6.20.50.100">
    <property type="match status" value="3"/>
</dbReference>
<evidence type="ECO:0000256" key="10">
    <source>
        <dbReference type="ARBA" id="ARBA00023237"/>
    </source>
</evidence>
<keyword evidence="8" id="KW-0653">Protein transport</keyword>
<feature type="domain" description="Trimeric autotransporter adhesin YadA-like stalk" evidence="14">
    <location>
        <begin position="1032"/>
        <end position="1065"/>
    </location>
</feature>
<evidence type="ECO:0000256" key="8">
    <source>
        <dbReference type="ARBA" id="ARBA00022927"/>
    </source>
</evidence>
<reference evidence="15 16" key="1">
    <citation type="submission" date="2018-12" db="EMBL/GenBank/DDBJ databases">
        <authorList>
            <consortium name="Pathogen Informatics"/>
        </authorList>
    </citation>
    <scope>NUCLEOTIDE SEQUENCE [LARGE SCALE GENOMIC DNA]</scope>
    <source>
        <strain evidence="15 16">NCTC12905</strain>
    </source>
</reference>
<dbReference type="SUPFAM" id="SSF101967">
    <property type="entry name" value="Adhesin YadA, collagen-binding domain"/>
    <property type="match status" value="5"/>
</dbReference>
<dbReference type="CDD" id="cd12820">
    <property type="entry name" value="LbR_YadA-like"/>
    <property type="match status" value="1"/>
</dbReference>
<gene>
    <name evidence="15" type="primary">yadA_1</name>
    <name evidence="15" type="ORF">NCTC12905_00388</name>
</gene>
<feature type="domain" description="Trimeric autotransporter adhesin YadA-like head" evidence="13">
    <location>
        <begin position="274"/>
        <end position="300"/>
    </location>
</feature>
<dbReference type="Proteomes" id="UP000274201">
    <property type="component" value="Chromosome"/>
</dbReference>
<sequence>MKKYSTPNLVKAVSLGTVIATLLSSVSPILAANLAITGGKVESTNEANVSYQHASHGSIVFAGDDNYCGVDNAVGRGGKQQQGMQDGSRITAEEQYNRFVNDQEFEGYQPDGVYPFVTGCVDSATANYSAALSAGATTKAGTAQALRVSARSSRAAGITVGEGSVASGTSAIAIGENAKASGKKSISIGESSQATMDDAIAIGSNTDGSGINSVAIGKFASASGYNSVALGLRTNASAEYTVAIGSKAQAQALGSIAIGGGEPADNGQEREVIAKGKNSIAIGSHTYAEMAHSVAIGINAQVRVIDGVAVGGGSVSRVGRDTFGYDPVTNNQTTKSDLAWKSTGGDFSVGNTNQQLTRQITNVAAGTQDTDAVNVAQLKALRNVIAGGGAGGSWNISVNDSDSTAVNEGNTVDFSVKNASEAGKDNLKIEREGENNNKHNIKFALSDTLKLTSVTTGNSSMSKDGFVITGGPSMAVGGIKAGSKKITEVAEGTVDTDAVNYKQLKDFTTKIKTGWKLAVENNEATDIGAGSTVKFVAAADEDSHKNINIEKDENNNVTFGLADDIQVMTVTAGESIMSASGFRFTDDDGPSITVKGIHAGNKTIKGVAAGEEDTDAVNFGQLKAMKDLVAGGWKLSVNGANPADVKGGSVVDFSVKNDNGVGQDNLKIEKDNENKIKFALSDTLKLTSVTTGNSSMSSDGFMITDGPSVKSEGISAGDKKITGVMAGTNNTDAVNYSQLKEIENQIAGNNLVEWDEEKQRITIGAKKNGTKIDITSTDGVRTIAGVKAAVNGNEAVNKDQLDESIEKISKDALLWSDEDQAFVAQHKEGEALKDSKIMFLLDGEVSAGSTEAINGGQLYSMGSNIANYFGGGAGYNSGKWNGPTFEVYQIDSNGTGSSHRYQNVADAFEGVNTTFTKIHNQISNIAGNNLVEWDEDQKLITIGAKKDGTKIDITSTDGARTIAGVKAAEKGNEAVNKDQLDGQIAEITNTINNINKGSDFAVLYDKNGDNSVNYNSVTLGGGKANGQVALRNVKDGEISEQSHDAVNGSQIEKISKDVAKFFGGNASFEKGTFTKPRYNLTIIDENSKVKQKEYNDVGSALSGLDMNIRHVNQHLVHAINDVATYFGGGAGYDEKEEWHAPIFNVIQFRDDGTSSKQPYDNVADAFEGVNSSFTNIHNQISNIKENNLVKWDENQKLITIGKEKGGAKIDIKGSEGDRTIAGVKAGTISANSTEAINGSQINTISGNIAQYFGGGAKFENGAYVGPKYSLSVVCEDGTVGIANYRDVGTALTGLDANVKSVNTRITNVVNNFTEEIQGLSKDALLWSEEDKAFVARHEKDGKKTNSKLTSLLNGEISENSTDAITGKQLYFTTIQLANYFGGGAGYDQDGNWNGPNFMISQINANGTVGEKKSYNNVADALDGVNSGMVNINNRIDDVINKVDSDALKWNKEKGAYDASHNGQPSKIINVADGTIAEGSKDAVNGGQLWKTNERVAGVEKDIKHIENKVDNIENTVGELADGVVLYDKDNNGKKTNKITLKGGDASEPVLIDNVADGKIEKGSKEAVNGGQLRDYTEQQMKIILDESKHYTDQRVNNIVVDAIDNAVERANQYTNMKFEALNYSIENVRKEAKQAAAIGLAVSNLRYNDTPGKLSVAFGSGLWRSQSAFAFGAGYTSEKGNIRSNLSVTSSGGHWGVGAGLNMTLN</sequence>
<dbReference type="NCBIfam" id="NF033870">
    <property type="entry name" value="VOMP_auto_Cterm"/>
    <property type="match status" value="1"/>
</dbReference>
<feature type="domain" description="Trimeric autotransporter adhesin YadA-like stalk" evidence="14">
    <location>
        <begin position="720"/>
        <end position="749"/>
    </location>
</feature>
<comment type="subcellular location">
    <subcellularLocation>
        <location evidence="2">Cell outer membrane</location>
    </subcellularLocation>
    <subcellularLocation>
        <location evidence="1">Cell surface</location>
    </subcellularLocation>
</comment>
<dbReference type="Gene3D" id="2.20.70.140">
    <property type="match status" value="3"/>
</dbReference>
<evidence type="ECO:0000256" key="6">
    <source>
        <dbReference type="ARBA" id="ARBA00022692"/>
    </source>
</evidence>
<feature type="domain" description="Trimeric autotransporter adhesin YadA-like stalk" evidence="14">
    <location>
        <begin position="1466"/>
        <end position="1498"/>
    </location>
</feature>
<evidence type="ECO:0000256" key="7">
    <source>
        <dbReference type="ARBA" id="ARBA00022729"/>
    </source>
</evidence>
<dbReference type="InterPro" id="IPR008640">
    <property type="entry name" value="Adhesin_Head_dom"/>
</dbReference>
<evidence type="ECO:0000256" key="5">
    <source>
        <dbReference type="ARBA" id="ARBA00022452"/>
    </source>
</evidence>